<dbReference type="AlphaFoldDB" id="A0A2G4YUF4"/>
<name>A0A2G4YUF4_9PROT</name>
<evidence type="ECO:0000313" key="2">
    <source>
        <dbReference type="Proteomes" id="UP000229730"/>
    </source>
</evidence>
<evidence type="ECO:0000313" key="1">
    <source>
        <dbReference type="EMBL" id="PHZ85897.1"/>
    </source>
</evidence>
<dbReference type="NCBIfam" id="TIGR04474">
    <property type="entry name" value="tcm_partner"/>
    <property type="match status" value="1"/>
</dbReference>
<dbReference type="InterPro" id="IPR029063">
    <property type="entry name" value="SAM-dependent_MTases_sf"/>
</dbReference>
<dbReference type="Gene3D" id="3.40.50.150">
    <property type="entry name" value="Vaccinia Virus protein VP39"/>
    <property type="match status" value="1"/>
</dbReference>
<dbReference type="RefSeq" id="WP_099471482.1">
    <property type="nucleotide sequence ID" value="NZ_CP041025.1"/>
</dbReference>
<dbReference type="SUPFAM" id="SSF53335">
    <property type="entry name" value="S-adenosyl-L-methionine-dependent methyltransferases"/>
    <property type="match status" value="1"/>
</dbReference>
<dbReference type="EMBL" id="PDEM01000009">
    <property type="protein sequence ID" value="PHZ85897.1"/>
    <property type="molecule type" value="Genomic_DNA"/>
</dbReference>
<proteinExistence type="predicted"/>
<dbReference type="OrthoDB" id="7838592at2"/>
<gene>
    <name evidence="1" type="ORF">CRD36_04265</name>
</gene>
<accession>A0A2G4YUF4</accession>
<dbReference type="Proteomes" id="UP000229730">
    <property type="component" value="Unassembled WGS sequence"/>
</dbReference>
<organism evidence="1 2">
    <name type="scientific">Paremcibacter congregatus</name>
    <dbReference type="NCBI Taxonomy" id="2043170"/>
    <lineage>
        <taxon>Bacteria</taxon>
        <taxon>Pseudomonadati</taxon>
        <taxon>Pseudomonadota</taxon>
        <taxon>Alphaproteobacteria</taxon>
        <taxon>Emcibacterales</taxon>
        <taxon>Emcibacteraceae</taxon>
        <taxon>Paremcibacter</taxon>
    </lineage>
</organism>
<sequence length="283" mass="32335">MVEHRYGGDWTEIKITLLKSYMTAYTRALSGKNHFDLVYIDAFAGTGERVASVEDPMNLTQNGKIKYDGSVKVALNMIPQFQELYFIEKDQAKIENLQKIKQENQNRNITILKGDANYHVKKTCQNIKWNRKRGLLFLDPYGMEVEFETLKAIAATKRIDVCYLFPLAGVFRQAAGKISNIEPYKEGVLTKVLGTNDWKNLYKPSRQTSLFDSEISLERERGADVFDNMIYSRLNEVFSYVSSPVKLPKKGVPFFSFYYAISNPSPAAIALAKRIITHIVKNC</sequence>
<dbReference type="InParanoid" id="A0A2G4YUF4"/>
<dbReference type="InterPro" id="IPR031009">
    <property type="entry name" value="Tcm_partner"/>
</dbReference>
<protein>
    <recommendedName>
        <fullName evidence="3">Three-Cys-motif partner protein TcmP</fullName>
    </recommendedName>
</protein>
<keyword evidence="2" id="KW-1185">Reference proteome</keyword>
<reference evidence="1 2" key="1">
    <citation type="submission" date="2017-10" db="EMBL/GenBank/DDBJ databases">
        <title>Frigbacter circumglobatus gen. nov. sp. nov., isolated from sediment cultured in situ.</title>
        <authorList>
            <person name="Zhao Z."/>
        </authorList>
    </citation>
    <scope>NUCLEOTIDE SEQUENCE [LARGE SCALE GENOMIC DNA]</scope>
    <source>
        <strain evidence="1 2">ZYL</strain>
    </source>
</reference>
<evidence type="ECO:0008006" key="3">
    <source>
        <dbReference type="Google" id="ProtNLM"/>
    </source>
</evidence>
<comment type="caution">
    <text evidence="1">The sequence shown here is derived from an EMBL/GenBank/DDBJ whole genome shotgun (WGS) entry which is preliminary data.</text>
</comment>